<evidence type="ECO:0000313" key="13">
    <source>
        <dbReference type="EMBL" id="ACB76479.1"/>
    </source>
</evidence>
<evidence type="ECO:0000256" key="10">
    <source>
        <dbReference type="ARBA" id="ARBA00023237"/>
    </source>
</evidence>
<keyword evidence="8" id="KW-0406">Ion transport</keyword>
<dbReference type="Pfam" id="PF07715">
    <property type="entry name" value="Plug"/>
    <property type="match status" value="1"/>
</dbReference>
<dbReference type="Gene3D" id="2.40.170.20">
    <property type="entry name" value="TonB-dependent receptor, beta-barrel domain"/>
    <property type="match status" value="2"/>
</dbReference>
<dbReference type="HOGENOM" id="CLU_277051_0_0_0"/>
<comment type="subcellular location">
    <subcellularLocation>
        <location evidence="1">Cell outer membrane</location>
        <topology evidence="1">Multi-pass membrane protein</topology>
    </subcellularLocation>
</comment>
<organism evidence="13 14">
    <name type="scientific">Opitutus terrae (strain DSM 11246 / JCM 15787 / PB90-1)</name>
    <dbReference type="NCBI Taxonomy" id="452637"/>
    <lineage>
        <taxon>Bacteria</taxon>
        <taxon>Pseudomonadati</taxon>
        <taxon>Verrucomicrobiota</taxon>
        <taxon>Opitutia</taxon>
        <taxon>Opitutales</taxon>
        <taxon>Opitutaceae</taxon>
        <taxon>Opitutus</taxon>
    </lineage>
</organism>
<dbReference type="GO" id="GO:0009279">
    <property type="term" value="C:cell outer membrane"/>
    <property type="evidence" value="ECO:0007669"/>
    <property type="project" value="UniProtKB-SubCell"/>
</dbReference>
<dbReference type="KEGG" id="ote:Oter_3199"/>
<keyword evidence="9" id="KW-0472">Membrane</keyword>
<keyword evidence="3" id="KW-1134">Transmembrane beta strand</keyword>
<keyword evidence="14" id="KW-1185">Reference proteome</keyword>
<evidence type="ECO:0000256" key="11">
    <source>
        <dbReference type="SAM" id="MobiDB-lite"/>
    </source>
</evidence>
<evidence type="ECO:0000256" key="4">
    <source>
        <dbReference type="ARBA" id="ARBA00022496"/>
    </source>
</evidence>
<evidence type="ECO:0000256" key="2">
    <source>
        <dbReference type="ARBA" id="ARBA00022448"/>
    </source>
</evidence>
<evidence type="ECO:0000259" key="12">
    <source>
        <dbReference type="Pfam" id="PF07715"/>
    </source>
</evidence>
<dbReference type="InterPro" id="IPR036942">
    <property type="entry name" value="Beta-barrel_TonB_sf"/>
</dbReference>
<evidence type="ECO:0000256" key="5">
    <source>
        <dbReference type="ARBA" id="ARBA00022692"/>
    </source>
</evidence>
<protein>
    <submittedName>
        <fullName evidence="13">TonB-dependent receptor plug</fullName>
    </submittedName>
</protein>
<keyword evidence="2" id="KW-0813">Transport</keyword>
<dbReference type="GO" id="GO:0015344">
    <property type="term" value="F:siderophore uptake transmembrane transporter activity"/>
    <property type="evidence" value="ECO:0007669"/>
    <property type="project" value="TreeGrafter"/>
</dbReference>
<keyword evidence="4" id="KW-0410">Iron transport</keyword>
<feature type="domain" description="TonB-dependent receptor plug" evidence="12">
    <location>
        <begin position="59"/>
        <end position="171"/>
    </location>
</feature>
<feature type="compositionally biased region" description="Low complexity" evidence="11">
    <location>
        <begin position="1"/>
        <end position="14"/>
    </location>
</feature>
<gene>
    <name evidence="13" type="ordered locus">Oter_3199</name>
</gene>
<dbReference type="RefSeq" id="WP_012376008.1">
    <property type="nucleotide sequence ID" value="NC_010571.1"/>
</dbReference>
<dbReference type="eggNOG" id="COG1629">
    <property type="taxonomic scope" value="Bacteria"/>
</dbReference>
<sequence length="1297" mass="143027">MSAPASLLAQAAQSTGQPPGAEVNEEDVIVLSPFEVSSTATTGYAATTTLAGNRLATELRDVGNAVSVITSELLNDIGATDNKTLLQYTTNAEVGGFYGNFAGLGDGSHLDESSKFINPNTNTRIRGLTSADNTRDYFMTDIPWEGYSVDGVDLQRGPNSILFGQGSPAGIINTRTKQASFRDATEVSFRVGSWGSTRGMIDYNKVLVKNELALRIAAVDNHEKFKQDPAYSRQKRIYGATRWEPGFLKKGSARTIIKANIEFGDIDSNNPRQLPPNDAITPWFYTGTYAGHNVQDQAFNFPELNKMTVNPAQNEDDNTGRPNSGFDRASHNGPNGNYLGYLIPRYANDPNFASGKFAGTPNEFYQPRIGGGMLGSFKSPAYNFQYDDPTQGVGAVWEPLGNHGMDSSGNIGTRNNAVVRYMRPASVSSYSSYAQKARLYYGNLPAWKFGVFKDKSLTDASVFDFYNQLFDGPTKHEFQNFRAYNVSLAQTFLNEAIGFEATYNNEWYKSGKVQLLNDDSLNIDINRVYSDGTPTGKDGMPYEDGTANPNLGKPYVGGRGLYGNNVSVKNREAGRVTVFADHDFNVNHTNWLTKLLGRHVLTGMASGDRVEQDSRDFARWTIDDPAWERVINSSPTDAINTRTSFIADTMTPFVFLYLGDSLASANTPAGAHIPNPRVDPSLASSSKAIQFDATWKPSTNPADPTYVNPGAVWHDDYYPLPGQVPFTTDGQYRGTTGTPGDVLTYSTVGAATNPPGYLTQSENLANYVGYRQYPVNILDSLASDANRDRNTHSARLTKSKVDSRAFNWQAHFWDNAVVGTFGVRKDTAKSWAYSLNQDSASSLKENYQRLNLSPTNYRLNENPDNTLSVTSHAWTAVVHLNQLPYLSRLPILVSFFYNKSTDFQPEAKRVDVYGEPLAAPSGKTKDVGLLLETKDGKYSLKLNKYNTDSVNASSSALSNAWFIGSSQAWAANWVNRFEFNWTGDTIANAADPTLADYETNTMYNYEPAPGESAEQAKARENSVIAAWRAWQKQVDPRFYAAWQINLDDKTRGVGATTPNGFAVTEDSSSQGYEIEFNASPTRNWRIALNGSKTTAQRKNIGGTNLRAFMEAYTKALTTPGAGYDGVKGGVGDLRIWWGGAGNTTTLLDWNGGIGSEFNQRKLQEGTNVPELRKWRWNAVTNYEFDRGMFKGVNVGAGVRYESSIIIGYKPIPGATASEISFDMADPYRGPSETNYDMWVGYTRRKVWRNVEWNVQLNVRNLGVGNELIPVTVQPDGSGAAYRIRPPQTWMLTNTLRF</sequence>
<evidence type="ECO:0000256" key="1">
    <source>
        <dbReference type="ARBA" id="ARBA00004571"/>
    </source>
</evidence>
<dbReference type="InterPro" id="IPR039426">
    <property type="entry name" value="TonB-dep_rcpt-like"/>
</dbReference>
<keyword evidence="13" id="KW-0675">Receptor</keyword>
<dbReference type="Gene3D" id="2.170.130.10">
    <property type="entry name" value="TonB-dependent receptor, plug domain"/>
    <property type="match status" value="1"/>
</dbReference>
<evidence type="ECO:0000256" key="3">
    <source>
        <dbReference type="ARBA" id="ARBA00022452"/>
    </source>
</evidence>
<dbReference type="PANTHER" id="PTHR32552">
    <property type="entry name" value="FERRICHROME IRON RECEPTOR-RELATED"/>
    <property type="match status" value="1"/>
</dbReference>
<keyword evidence="5" id="KW-0812">Transmembrane</keyword>
<evidence type="ECO:0000256" key="6">
    <source>
        <dbReference type="ARBA" id="ARBA00022729"/>
    </source>
</evidence>
<feature type="region of interest" description="Disordered" evidence="11">
    <location>
        <begin position="1"/>
        <end position="22"/>
    </location>
</feature>
<dbReference type="PANTHER" id="PTHR32552:SF68">
    <property type="entry name" value="FERRICHROME OUTER MEMBRANE TRANSPORTER_PHAGE RECEPTOR"/>
    <property type="match status" value="1"/>
</dbReference>
<dbReference type="InterPro" id="IPR037066">
    <property type="entry name" value="Plug_dom_sf"/>
</dbReference>
<evidence type="ECO:0000256" key="7">
    <source>
        <dbReference type="ARBA" id="ARBA00023004"/>
    </source>
</evidence>
<reference evidence="13 14" key="1">
    <citation type="journal article" date="2011" name="J. Bacteriol.">
        <title>Genome sequence of the verrucomicrobium Opitutus terrae PB90-1, an abundant inhabitant of rice paddy soil ecosystems.</title>
        <authorList>
            <person name="van Passel M.W."/>
            <person name="Kant R."/>
            <person name="Palva A."/>
            <person name="Copeland A."/>
            <person name="Lucas S."/>
            <person name="Lapidus A."/>
            <person name="Glavina del Rio T."/>
            <person name="Pitluck S."/>
            <person name="Goltsman E."/>
            <person name="Clum A."/>
            <person name="Sun H."/>
            <person name="Schmutz J."/>
            <person name="Larimer F.W."/>
            <person name="Land M.L."/>
            <person name="Hauser L."/>
            <person name="Kyrpides N."/>
            <person name="Mikhailova N."/>
            <person name="Richardson P.P."/>
            <person name="Janssen P.H."/>
            <person name="de Vos W.M."/>
            <person name="Smidt H."/>
        </authorList>
    </citation>
    <scope>NUCLEOTIDE SEQUENCE [LARGE SCALE GENOMIC DNA]</scope>
    <source>
        <strain evidence="14">DSM 11246 / JCM 15787 / PB90-1</strain>
    </source>
</reference>
<dbReference type="EMBL" id="CP001032">
    <property type="protein sequence ID" value="ACB76479.1"/>
    <property type="molecule type" value="Genomic_DNA"/>
</dbReference>
<name>B1ZN27_OPITP</name>
<evidence type="ECO:0000313" key="14">
    <source>
        <dbReference type="Proteomes" id="UP000007013"/>
    </source>
</evidence>
<keyword evidence="7" id="KW-0408">Iron</keyword>
<keyword evidence="10" id="KW-0998">Cell outer membrane</keyword>
<accession>B1ZN27</accession>
<dbReference type="Proteomes" id="UP000007013">
    <property type="component" value="Chromosome"/>
</dbReference>
<dbReference type="InterPro" id="IPR012910">
    <property type="entry name" value="Plug_dom"/>
</dbReference>
<feature type="region of interest" description="Disordered" evidence="11">
    <location>
        <begin position="309"/>
        <end position="332"/>
    </location>
</feature>
<dbReference type="SUPFAM" id="SSF56935">
    <property type="entry name" value="Porins"/>
    <property type="match status" value="2"/>
</dbReference>
<keyword evidence="6" id="KW-0732">Signal</keyword>
<proteinExistence type="predicted"/>
<evidence type="ECO:0000256" key="8">
    <source>
        <dbReference type="ARBA" id="ARBA00023065"/>
    </source>
</evidence>
<evidence type="ECO:0000256" key="9">
    <source>
        <dbReference type="ARBA" id="ARBA00023136"/>
    </source>
</evidence>
<dbReference type="STRING" id="452637.Oter_3199"/>